<dbReference type="InParanoid" id="A0A7N5JAF4"/>
<reference evidence="4" key="2">
    <citation type="submission" date="2025-08" db="UniProtKB">
        <authorList>
            <consortium name="Ensembl"/>
        </authorList>
    </citation>
    <scope>IDENTIFICATION</scope>
</reference>
<accession>A0A7N5JAF4</accession>
<keyword evidence="3" id="KW-0812">Transmembrane</keyword>
<keyword evidence="1" id="KW-0175">Coiled coil</keyword>
<feature type="coiled-coil region" evidence="1">
    <location>
        <begin position="164"/>
        <end position="192"/>
    </location>
</feature>
<protein>
    <recommendedName>
        <fullName evidence="6">Small integral membrane protein 11</fullName>
    </recommendedName>
</protein>
<dbReference type="PANTHER" id="PTHR35975:SF1">
    <property type="entry name" value="SMALL INTEGRAL MEMBRANE PROTEIN 11"/>
    <property type="match status" value="1"/>
</dbReference>
<keyword evidence="3" id="KW-1133">Transmembrane helix</keyword>
<proteinExistence type="predicted"/>
<keyword evidence="3" id="KW-0472">Membrane</keyword>
<dbReference type="InterPro" id="IPR042125">
    <property type="entry name" value="SMIM11"/>
</dbReference>
<evidence type="ECO:0000256" key="2">
    <source>
        <dbReference type="SAM" id="MobiDB-lite"/>
    </source>
</evidence>
<dbReference type="Ensembl" id="ENSAMET00000045613.1">
    <property type="protein sequence ID" value="ENSAMEP00000022442.1"/>
    <property type="gene ID" value="ENSAMEG00000019455.2"/>
</dbReference>
<feature type="region of interest" description="Disordered" evidence="2">
    <location>
        <begin position="24"/>
        <end position="69"/>
    </location>
</feature>
<dbReference type="PANTHER" id="PTHR35975">
    <property type="entry name" value="SMALL INTEGRAL MEMBRANE PROTEIN 11A"/>
    <property type="match status" value="1"/>
</dbReference>
<keyword evidence="5" id="KW-1185">Reference proteome</keyword>
<name>A0A7N5JAF4_AILME</name>
<evidence type="ECO:0000256" key="3">
    <source>
        <dbReference type="SAM" id="Phobius"/>
    </source>
</evidence>
<evidence type="ECO:0000256" key="1">
    <source>
        <dbReference type="SAM" id="Coils"/>
    </source>
</evidence>
<dbReference type="AlphaFoldDB" id="A0A7N5JAF4"/>
<evidence type="ECO:0000313" key="5">
    <source>
        <dbReference type="Proteomes" id="UP000008912"/>
    </source>
</evidence>
<dbReference type="Proteomes" id="UP000008912">
    <property type="component" value="Unassembled WGS sequence"/>
</dbReference>
<evidence type="ECO:0000313" key="4">
    <source>
        <dbReference type="Ensembl" id="ENSAMEP00000022442.1"/>
    </source>
</evidence>
<dbReference type="GeneTree" id="ENSGT00640000091610"/>
<feature type="transmembrane region" description="Helical" evidence="3">
    <location>
        <begin position="145"/>
        <end position="167"/>
    </location>
</feature>
<dbReference type="Pfam" id="PF14981">
    <property type="entry name" value="FAM165"/>
    <property type="match status" value="1"/>
</dbReference>
<reference evidence="4" key="3">
    <citation type="submission" date="2025-09" db="UniProtKB">
        <authorList>
            <consortium name="Ensembl"/>
        </authorList>
    </citation>
    <scope>IDENTIFICATION</scope>
</reference>
<evidence type="ECO:0008006" key="6">
    <source>
        <dbReference type="Google" id="ProtNLM"/>
    </source>
</evidence>
<sequence length="192" mass="21184">MEASAFPKENARILSEEMNVKFGNFWKPKEPQSQTAGAREAQHSGRPPIPAQVNSEPWPGQPCPPRPIATSDPLAVTQRPAHSASLRGRAEPRAFESSRGPLRRRAMRCISGRVVPPPHCGSCGSCAVPALEPWRPGAVLEHVPLLLYILAAKTLILCLAFAGVKIYQRKRLEAKQQKLEAEKKKQSEKKEN</sequence>
<gene>
    <name evidence="4" type="primary">SMIM11</name>
</gene>
<organism evidence="4 5">
    <name type="scientific">Ailuropoda melanoleuca</name>
    <name type="common">Giant panda</name>
    <dbReference type="NCBI Taxonomy" id="9646"/>
    <lineage>
        <taxon>Eukaryota</taxon>
        <taxon>Metazoa</taxon>
        <taxon>Chordata</taxon>
        <taxon>Craniata</taxon>
        <taxon>Vertebrata</taxon>
        <taxon>Euteleostomi</taxon>
        <taxon>Mammalia</taxon>
        <taxon>Eutheria</taxon>
        <taxon>Laurasiatheria</taxon>
        <taxon>Carnivora</taxon>
        <taxon>Caniformia</taxon>
        <taxon>Ursidae</taxon>
        <taxon>Ailuropoda</taxon>
    </lineage>
</organism>
<reference evidence="4 5" key="1">
    <citation type="journal article" date="2010" name="Nature">
        <title>The sequence and de novo assembly of the giant panda genome.</title>
        <authorList>
            <person name="Li R."/>
            <person name="Fan W."/>
            <person name="Tian G."/>
            <person name="Zhu H."/>
            <person name="He L."/>
            <person name="Cai J."/>
            <person name="Huang Q."/>
            <person name="Cai Q."/>
            <person name="Li B."/>
            <person name="Bai Y."/>
            <person name="Zhang Z."/>
            <person name="Zhang Y."/>
            <person name="Wang W."/>
            <person name="Li J."/>
            <person name="Wei F."/>
            <person name="Li H."/>
            <person name="Jian M."/>
            <person name="Li J."/>
            <person name="Zhang Z."/>
            <person name="Nielsen R."/>
            <person name="Li D."/>
            <person name="Gu W."/>
            <person name="Yang Z."/>
            <person name="Xuan Z."/>
            <person name="Ryder O.A."/>
            <person name="Leung F.C."/>
            <person name="Zhou Y."/>
            <person name="Cao J."/>
            <person name="Sun X."/>
            <person name="Fu Y."/>
            <person name="Fang X."/>
            <person name="Guo X."/>
            <person name="Wang B."/>
            <person name="Hou R."/>
            <person name="Shen F."/>
            <person name="Mu B."/>
            <person name="Ni P."/>
            <person name="Lin R."/>
            <person name="Qian W."/>
            <person name="Wang G."/>
            <person name="Yu C."/>
            <person name="Nie W."/>
            <person name="Wang J."/>
            <person name="Wu Z."/>
            <person name="Liang H."/>
            <person name="Min J."/>
            <person name="Wu Q."/>
            <person name="Cheng S."/>
            <person name="Ruan J."/>
            <person name="Wang M."/>
            <person name="Shi Z."/>
            <person name="Wen M."/>
            <person name="Liu B."/>
            <person name="Ren X."/>
            <person name="Zheng H."/>
            <person name="Dong D."/>
            <person name="Cook K."/>
            <person name="Shan G."/>
            <person name="Zhang H."/>
            <person name="Kosiol C."/>
            <person name="Xie X."/>
            <person name="Lu Z."/>
            <person name="Zheng H."/>
            <person name="Li Y."/>
            <person name="Steiner C.C."/>
            <person name="Lam T.T."/>
            <person name="Lin S."/>
            <person name="Zhang Q."/>
            <person name="Li G."/>
            <person name="Tian J."/>
            <person name="Gong T."/>
            <person name="Liu H."/>
            <person name="Zhang D."/>
            <person name="Fang L."/>
            <person name="Ye C."/>
            <person name="Zhang J."/>
            <person name="Hu W."/>
            <person name="Xu A."/>
            <person name="Ren Y."/>
            <person name="Zhang G."/>
            <person name="Bruford M.W."/>
            <person name="Li Q."/>
            <person name="Ma L."/>
            <person name="Guo Y."/>
            <person name="An N."/>
            <person name="Hu Y."/>
            <person name="Zheng Y."/>
            <person name="Shi Y."/>
            <person name="Li Z."/>
            <person name="Liu Q."/>
            <person name="Chen Y."/>
            <person name="Zhao J."/>
            <person name="Qu N."/>
            <person name="Zhao S."/>
            <person name="Tian F."/>
            <person name="Wang X."/>
            <person name="Wang H."/>
            <person name="Xu L."/>
            <person name="Liu X."/>
            <person name="Vinar T."/>
            <person name="Wang Y."/>
            <person name="Lam T.W."/>
            <person name="Yiu S.M."/>
            <person name="Liu S."/>
            <person name="Zhang H."/>
            <person name="Li D."/>
            <person name="Huang Y."/>
            <person name="Wang X."/>
            <person name="Yang G."/>
            <person name="Jiang Z."/>
            <person name="Wang J."/>
            <person name="Qin N."/>
            <person name="Li L."/>
            <person name="Li J."/>
            <person name="Bolund L."/>
            <person name="Kristiansen K."/>
            <person name="Wong G.K."/>
            <person name="Olson M."/>
            <person name="Zhang X."/>
            <person name="Li S."/>
            <person name="Yang H."/>
            <person name="Wang J."/>
            <person name="Wang J."/>
        </authorList>
    </citation>
    <scope>NUCLEOTIDE SEQUENCE [LARGE SCALE GENOMIC DNA]</scope>
</reference>